<dbReference type="Proteomes" id="UP000186894">
    <property type="component" value="Unassembled WGS sequence"/>
</dbReference>
<organism evidence="3 4">
    <name type="scientific">Rhizobium oryziradicis</name>
    <dbReference type="NCBI Taxonomy" id="1867956"/>
    <lineage>
        <taxon>Bacteria</taxon>
        <taxon>Pseudomonadati</taxon>
        <taxon>Pseudomonadota</taxon>
        <taxon>Alphaproteobacteria</taxon>
        <taxon>Hyphomicrobiales</taxon>
        <taxon>Rhizobiaceae</taxon>
        <taxon>Rhizobium/Agrobacterium group</taxon>
        <taxon>Rhizobium</taxon>
    </lineage>
</organism>
<dbReference type="SUPFAM" id="SSF56563">
    <property type="entry name" value="Major capsid protein gp5"/>
    <property type="match status" value="1"/>
</dbReference>
<name>A0A1Q8ZS96_9HYPH</name>
<sequence length="378" mass="41363">MRTKDESSNHLETLARKFGDHVSEVLKKLGATNSELHEVKARLSEFEQKAVRGESFSSGRMGAPATFGQCFTKERSDELYRINTERGRTSLEIKAAITSATNDASGSAGALVTPFREQLVAMPRQRLTIRNLMSVVQVDSGSIEYPEQVGRLNNAAPVAEGAAKPSSDLQFNLKPVPIRTIAHWTKASRQILEDAPQLSDFIDQELLYGLALAEEKQILSGNGAGQNLNGIIPQATAFAPAIALATMTEIDKIGLAILQASLTNVPPDGIVIHPSDWWRMRLTKDADGKYILGDPMTQVQPSLFGLPVVTTESMTVDKFLVGSFQSQTIYDRWQARVEVGFENDDFTRNLVTILGEERIGLATKRPEALVYGDFGNAA</sequence>
<evidence type="ECO:0000313" key="3">
    <source>
        <dbReference type="EMBL" id="OLP44858.1"/>
    </source>
</evidence>
<dbReference type="NCBIfam" id="TIGR01554">
    <property type="entry name" value="major_cap_HK97"/>
    <property type="match status" value="1"/>
</dbReference>
<evidence type="ECO:0000313" key="4">
    <source>
        <dbReference type="Proteomes" id="UP000186894"/>
    </source>
</evidence>
<evidence type="ECO:0000256" key="1">
    <source>
        <dbReference type="ARBA" id="ARBA00004328"/>
    </source>
</evidence>
<dbReference type="Gene3D" id="3.30.2320.10">
    <property type="entry name" value="hypothetical protein PF0899 domain"/>
    <property type="match status" value="1"/>
</dbReference>
<reference evidence="3 4" key="1">
    <citation type="submission" date="2016-09" db="EMBL/GenBank/DDBJ databases">
        <title>Rhizobium oryziradicis sp. nov., isolated from the root of rice.</title>
        <authorList>
            <person name="Zhao J."/>
            <person name="Zhang X."/>
        </authorList>
    </citation>
    <scope>NUCLEOTIDE SEQUENCE [LARGE SCALE GENOMIC DNA]</scope>
    <source>
        <strain evidence="3 4">N19</strain>
    </source>
</reference>
<proteinExistence type="predicted"/>
<dbReference type="Gene3D" id="3.30.2400.10">
    <property type="entry name" value="Major capsid protein gp5"/>
    <property type="match status" value="1"/>
</dbReference>
<evidence type="ECO:0000259" key="2">
    <source>
        <dbReference type="Pfam" id="PF05065"/>
    </source>
</evidence>
<dbReference type="AlphaFoldDB" id="A0A1Q8ZS96"/>
<dbReference type="STRING" id="1867956.BJF95_08935"/>
<dbReference type="EMBL" id="MKIM01000027">
    <property type="protein sequence ID" value="OLP44858.1"/>
    <property type="molecule type" value="Genomic_DNA"/>
</dbReference>
<accession>A0A1Q8ZS96</accession>
<dbReference type="InterPro" id="IPR054612">
    <property type="entry name" value="Phage_capsid-like_C"/>
</dbReference>
<comment type="caution">
    <text evidence="3">The sequence shown here is derived from an EMBL/GenBank/DDBJ whole genome shotgun (WGS) entry which is preliminary data.</text>
</comment>
<keyword evidence="4" id="KW-1185">Reference proteome</keyword>
<protein>
    <recommendedName>
        <fullName evidence="2">Phage capsid-like C-terminal domain-containing protein</fullName>
    </recommendedName>
</protein>
<feature type="domain" description="Phage capsid-like C-terminal" evidence="2">
    <location>
        <begin position="113"/>
        <end position="374"/>
    </location>
</feature>
<dbReference type="InterPro" id="IPR024455">
    <property type="entry name" value="Phage_capsid"/>
</dbReference>
<gene>
    <name evidence="3" type="ORF">BJF95_08935</name>
</gene>
<dbReference type="Pfam" id="PF05065">
    <property type="entry name" value="Phage_capsid"/>
    <property type="match status" value="1"/>
</dbReference>
<comment type="subcellular location">
    <subcellularLocation>
        <location evidence="1">Virion</location>
    </subcellularLocation>
</comment>